<keyword evidence="3" id="KW-1185">Reference proteome</keyword>
<feature type="domain" description="Electron transfer flavoprotein alpha/beta-subunit N-terminal" evidence="1">
    <location>
        <begin position="42"/>
        <end position="236"/>
    </location>
</feature>
<organism evidence="2 3">
    <name type="scientific">Pyrobaculum calidifontis (strain DSM 21063 / JCM 11548 / VA1)</name>
    <dbReference type="NCBI Taxonomy" id="410359"/>
    <lineage>
        <taxon>Archaea</taxon>
        <taxon>Thermoproteota</taxon>
        <taxon>Thermoprotei</taxon>
        <taxon>Thermoproteales</taxon>
        <taxon>Thermoproteaceae</taxon>
        <taxon>Pyrobaculum</taxon>
    </lineage>
</organism>
<dbReference type="Proteomes" id="UP000001431">
    <property type="component" value="Chromosome"/>
</dbReference>
<dbReference type="STRING" id="410359.Pcal_2006"/>
<dbReference type="PIRSF" id="PIRSF000090">
    <property type="entry name" value="Beta-ETF"/>
    <property type="match status" value="1"/>
</dbReference>
<accession>A3MXQ4</accession>
<dbReference type="EMBL" id="CP000561">
    <property type="protein sequence ID" value="ABO09421.1"/>
    <property type="molecule type" value="Genomic_DNA"/>
</dbReference>
<dbReference type="InterPro" id="IPR033948">
    <property type="entry name" value="ETF_beta_N"/>
</dbReference>
<dbReference type="AlphaFoldDB" id="A3MXQ4"/>
<dbReference type="Pfam" id="PF01012">
    <property type="entry name" value="ETF"/>
    <property type="match status" value="1"/>
</dbReference>
<evidence type="ECO:0000313" key="2">
    <source>
        <dbReference type="EMBL" id="ABO09421.1"/>
    </source>
</evidence>
<name>A3MXQ4_PYRCJ</name>
<dbReference type="PANTHER" id="PTHR21294:SF20">
    <property type="entry name" value="ELECTRON TRANSFER FLAVOPROTEIN, SUBUNIT BETA (ETFB)"/>
    <property type="match status" value="1"/>
</dbReference>
<protein>
    <submittedName>
        <fullName evidence="2">Electron transfer flavoprotein beta-subunit</fullName>
    </submittedName>
</protein>
<dbReference type="InterPro" id="IPR014729">
    <property type="entry name" value="Rossmann-like_a/b/a_fold"/>
</dbReference>
<gene>
    <name evidence="2" type="ordered locus">Pcal_2006</name>
</gene>
<dbReference type="CDD" id="cd01714">
    <property type="entry name" value="ETF_beta"/>
    <property type="match status" value="1"/>
</dbReference>
<dbReference type="InterPro" id="IPR014730">
    <property type="entry name" value="ETF_a/b_N"/>
</dbReference>
<dbReference type="SMART" id="SM00893">
    <property type="entry name" value="ETF"/>
    <property type="match status" value="1"/>
</dbReference>
<dbReference type="GO" id="GO:0009055">
    <property type="term" value="F:electron transfer activity"/>
    <property type="evidence" value="ECO:0007669"/>
    <property type="project" value="InterPro"/>
</dbReference>
<dbReference type="InterPro" id="IPR012255">
    <property type="entry name" value="ETF_b"/>
</dbReference>
<reference evidence="2" key="1">
    <citation type="submission" date="2007-02" db="EMBL/GenBank/DDBJ databases">
        <title>Complete sequence of Pyrobaculum calidifontis JCM 11548.</title>
        <authorList>
            <consortium name="US DOE Joint Genome Institute"/>
            <person name="Copeland A."/>
            <person name="Lucas S."/>
            <person name="Lapidus A."/>
            <person name="Barry K."/>
            <person name="Glavina del Rio T."/>
            <person name="Dalin E."/>
            <person name="Tice H."/>
            <person name="Pitluck S."/>
            <person name="Chain P."/>
            <person name="Malfatti S."/>
            <person name="Shin M."/>
            <person name="Vergez L."/>
            <person name="Schmutz J."/>
            <person name="Larimer F."/>
            <person name="Land M."/>
            <person name="Hauser L."/>
            <person name="Kyrpides N."/>
            <person name="Mikhailova N."/>
            <person name="Cozen A.E."/>
            <person name="Fitz-Gibbon S.T."/>
            <person name="House C.H."/>
            <person name="Saltikov C."/>
            <person name="Lowe T.M."/>
            <person name="Richardson P."/>
        </authorList>
    </citation>
    <scope>NUCLEOTIDE SEQUENCE [LARGE SCALE GENOMIC DNA]</scope>
    <source>
        <strain evidence="2">JCM 11548</strain>
    </source>
</reference>
<evidence type="ECO:0000313" key="3">
    <source>
        <dbReference type="Proteomes" id="UP000001431"/>
    </source>
</evidence>
<dbReference type="Gene3D" id="3.40.50.620">
    <property type="entry name" value="HUPs"/>
    <property type="match status" value="1"/>
</dbReference>
<dbReference type="eggNOG" id="arCOG00446">
    <property type="taxonomic scope" value="Archaea"/>
</dbReference>
<dbReference type="FunFam" id="3.40.50.620:FF:000072">
    <property type="entry name" value="Protein FixA homolog"/>
    <property type="match status" value="1"/>
</dbReference>
<sequence length="278" mass="30285">MCSREVSKLGEGIYLWMGEFSHMKIAVLVKTALDTGQLRVRDTVVVEETPLKISDIDRNAVEEAVKLKGQGQAYGVTVLKWGPLQKRVQEAENVLREALAMGLDEAYLVADEALLNASHVATAKAIAAVVKKVGADLVLAGEATVDNYTGQIPARVAAELGWPVITYARELKVEGGKVVAKRDLEDRVEVVEAPLPAVVSVTREINQPRIPTLLAIRAAMKKPVHKLTLGDLGISLDVKAKASYKPVVIQRKKVIIKDGTPEEKAEKLIQYLRQEGVV</sequence>
<dbReference type="KEGG" id="pcl:Pcal_2006"/>
<dbReference type="HOGENOM" id="CLU_060196_2_2_2"/>
<evidence type="ECO:0000259" key="1">
    <source>
        <dbReference type="SMART" id="SM00893"/>
    </source>
</evidence>
<dbReference type="PANTHER" id="PTHR21294">
    <property type="entry name" value="ELECTRON TRANSFER FLAVOPROTEIN BETA-SUBUNIT"/>
    <property type="match status" value="1"/>
</dbReference>
<dbReference type="SUPFAM" id="SSF52402">
    <property type="entry name" value="Adenine nucleotide alpha hydrolases-like"/>
    <property type="match status" value="1"/>
</dbReference>
<proteinExistence type="predicted"/>